<organism evidence="1 2">
    <name type="scientific">Anthropogastromicrobium aceti</name>
    <dbReference type="NCBI Taxonomy" id="2981768"/>
    <lineage>
        <taxon>Bacteria</taxon>
        <taxon>Bacillati</taxon>
        <taxon>Bacillota</taxon>
        <taxon>Clostridia</taxon>
        <taxon>Lachnospirales</taxon>
        <taxon>Lachnospiraceae</taxon>
        <taxon>Anthropogastromicrobium</taxon>
    </lineage>
</organism>
<comment type="caution">
    <text evidence="1">The sequence shown here is derived from an EMBL/GenBank/DDBJ whole genome shotgun (WGS) entry which is preliminary data.</text>
</comment>
<keyword evidence="2" id="KW-1185">Reference proteome</keyword>
<evidence type="ECO:0000313" key="1">
    <source>
        <dbReference type="EMBL" id="MCC2223117.1"/>
    </source>
</evidence>
<protein>
    <recommendedName>
        <fullName evidence="3">SGNH/GDSL hydrolase family protein</fullName>
    </recommendedName>
</protein>
<proteinExistence type="predicted"/>
<evidence type="ECO:0000313" key="2">
    <source>
        <dbReference type="Proteomes" id="UP001198200"/>
    </source>
</evidence>
<dbReference type="SUPFAM" id="SSF52266">
    <property type="entry name" value="SGNH hydrolase"/>
    <property type="match status" value="1"/>
</dbReference>
<sequence length="181" mass="21198">MKKLRILFIGNSHTYYNDMPNMVAEKSRKEGYDCEVTMIAHGGWFLEQHVQEPDVRFNILYGHYDYVVLQEHSHPFGPEEKLFDAVRQLNTWIREANAKPLVYMTWAKKDEPDQQARMTKAFRQAAEEANALLAPVGELWWEYRKNHPEVEMYAEDNAHASREGSEFAADCIWNTIKESLS</sequence>
<dbReference type="Gene3D" id="3.40.50.1110">
    <property type="entry name" value="SGNH hydrolase"/>
    <property type="match status" value="1"/>
</dbReference>
<dbReference type="EMBL" id="JAJEQN010000074">
    <property type="protein sequence ID" value="MCC2223117.1"/>
    <property type="molecule type" value="Genomic_DNA"/>
</dbReference>
<name>A0AAE3E6D6_9FIRM</name>
<dbReference type="AlphaFoldDB" id="A0AAE3E6D6"/>
<dbReference type="Proteomes" id="UP001198200">
    <property type="component" value="Unassembled WGS sequence"/>
</dbReference>
<dbReference type="RefSeq" id="WP_262535777.1">
    <property type="nucleotide sequence ID" value="NZ_JAJEQN010000074.1"/>
</dbReference>
<gene>
    <name evidence="1" type="ORF">LKD48_16090</name>
</gene>
<evidence type="ECO:0008006" key="3">
    <source>
        <dbReference type="Google" id="ProtNLM"/>
    </source>
</evidence>
<accession>A0AAE3E6D6</accession>
<reference evidence="1 2" key="1">
    <citation type="submission" date="2021-10" db="EMBL/GenBank/DDBJ databases">
        <title>Anaerobic single-cell dispensing facilitates the cultivation of human gut bacteria.</title>
        <authorList>
            <person name="Afrizal A."/>
        </authorList>
    </citation>
    <scope>NUCLEOTIDE SEQUENCE [LARGE SCALE GENOMIC DNA]</scope>
    <source>
        <strain evidence="1 2">CLA-AA-H224</strain>
    </source>
</reference>
<dbReference type="InterPro" id="IPR036514">
    <property type="entry name" value="SGNH_hydro_sf"/>
</dbReference>